<evidence type="ECO:0000313" key="2">
    <source>
        <dbReference type="Proteomes" id="UP000184436"/>
    </source>
</evidence>
<organism evidence="1 2">
    <name type="scientific">Bacteroides faecichinchillae</name>
    <dbReference type="NCBI Taxonomy" id="871325"/>
    <lineage>
        <taxon>Bacteria</taxon>
        <taxon>Pseudomonadati</taxon>
        <taxon>Bacteroidota</taxon>
        <taxon>Bacteroidia</taxon>
        <taxon>Bacteroidales</taxon>
        <taxon>Bacteroidaceae</taxon>
        <taxon>Bacteroides</taxon>
    </lineage>
</organism>
<dbReference type="EMBL" id="FQVD01000008">
    <property type="protein sequence ID" value="SHE91195.1"/>
    <property type="molecule type" value="Genomic_DNA"/>
</dbReference>
<dbReference type="Pfam" id="PF16702">
    <property type="entry name" value="DUF5063"/>
    <property type="match status" value="1"/>
</dbReference>
<dbReference type="OrthoDB" id="1116917at2"/>
<evidence type="ECO:0000313" key="1">
    <source>
        <dbReference type="EMBL" id="SHE91195.1"/>
    </source>
</evidence>
<dbReference type="Gene3D" id="1.20.120.1550">
    <property type="entry name" value="Protein of unknown function DUF5063"/>
    <property type="match status" value="1"/>
</dbReference>
<dbReference type="Proteomes" id="UP000184436">
    <property type="component" value="Unassembled WGS sequence"/>
</dbReference>
<protein>
    <recommendedName>
        <fullName evidence="3">DUF5063 domain-containing protein</fullName>
    </recommendedName>
</protein>
<dbReference type="RefSeq" id="WP_025074343.1">
    <property type="nucleotide sequence ID" value="NZ_FQVD01000008.1"/>
</dbReference>
<sequence>MEKESRTIFEKNVIEFVTVAAEFCRFLERAESMKRSAFVDTSLKILPLLYLKASMLPKCETIGDEAPETYVTEEIYEILRINLVGLMGEKDDYLDVFVQDMAYSDQPIKKSISEDLADIYQDIKDFIFVFQLGLNETMNDSLAICQENFGMLWGQKLVNTLRALHDVKYNQNDEEDENNEEEYNEPDNDDYCCGKDDCHCHDYDESHCDDHDCHCHEDGCHCHDDE</sequence>
<name>A0A1M4XCP8_9BACE</name>
<keyword evidence="2" id="KW-1185">Reference proteome</keyword>
<dbReference type="InterPro" id="IPR038312">
    <property type="entry name" value="DUF5063_sf"/>
</dbReference>
<dbReference type="InterPro" id="IPR032025">
    <property type="entry name" value="DUF5063"/>
</dbReference>
<gene>
    <name evidence="1" type="ORF">SAMN05444349_10829</name>
</gene>
<dbReference type="AlphaFoldDB" id="A0A1M4XCP8"/>
<proteinExistence type="predicted"/>
<evidence type="ECO:0008006" key="3">
    <source>
        <dbReference type="Google" id="ProtNLM"/>
    </source>
</evidence>
<accession>A0A1M4XCP8</accession>
<reference evidence="1 2" key="1">
    <citation type="submission" date="2016-11" db="EMBL/GenBank/DDBJ databases">
        <authorList>
            <person name="Jaros S."/>
            <person name="Januszkiewicz K."/>
            <person name="Wedrychowicz H."/>
        </authorList>
    </citation>
    <scope>NUCLEOTIDE SEQUENCE [LARGE SCALE GENOMIC DNA]</scope>
    <source>
        <strain evidence="1 2">DSM 26883</strain>
    </source>
</reference>
<dbReference type="STRING" id="871325.SAMN05444349_10829"/>